<dbReference type="WBParaSite" id="nOo.2.0.1.t06042-RA">
    <property type="protein sequence ID" value="nOo.2.0.1.t06042-RA"/>
    <property type="gene ID" value="nOo.2.0.1.g06042"/>
</dbReference>
<sequence length="104" mass="11467">MNGLRLPAEELLQLSSRIPLSMLPLDMRESVVPNVCFVIIVVDGEHSGNGLVWHGEGQVAVIMGTKLFLDMAPASICDEFSINSCCCCFCSCSQRCDNRDNRRC</sequence>
<dbReference type="AlphaFoldDB" id="A0A182ED94"/>
<evidence type="ECO:0000313" key="2">
    <source>
        <dbReference type="Proteomes" id="UP000271087"/>
    </source>
</evidence>
<dbReference type="EMBL" id="UYRW01001771">
    <property type="protein sequence ID" value="VDK80669.1"/>
    <property type="molecule type" value="Genomic_DNA"/>
</dbReference>
<dbReference type="Proteomes" id="UP000271087">
    <property type="component" value="Unassembled WGS sequence"/>
</dbReference>
<organism evidence="3">
    <name type="scientific">Onchocerca ochengi</name>
    <name type="common">Filarial nematode worm</name>
    <dbReference type="NCBI Taxonomy" id="42157"/>
    <lineage>
        <taxon>Eukaryota</taxon>
        <taxon>Metazoa</taxon>
        <taxon>Ecdysozoa</taxon>
        <taxon>Nematoda</taxon>
        <taxon>Chromadorea</taxon>
        <taxon>Rhabditida</taxon>
        <taxon>Spirurina</taxon>
        <taxon>Spiruromorpha</taxon>
        <taxon>Filarioidea</taxon>
        <taxon>Onchocercidae</taxon>
        <taxon>Onchocerca</taxon>
    </lineage>
</organism>
<reference evidence="3" key="1">
    <citation type="submission" date="2016-06" db="UniProtKB">
        <authorList>
            <consortium name="WormBaseParasite"/>
        </authorList>
    </citation>
    <scope>IDENTIFICATION</scope>
</reference>
<evidence type="ECO:0000313" key="1">
    <source>
        <dbReference type="EMBL" id="VDK80669.1"/>
    </source>
</evidence>
<reference evidence="1 2" key="2">
    <citation type="submission" date="2018-08" db="EMBL/GenBank/DDBJ databases">
        <authorList>
            <person name="Laetsch R D."/>
            <person name="Stevens L."/>
            <person name="Kumar S."/>
            <person name="Blaxter L. M."/>
        </authorList>
    </citation>
    <scope>NUCLEOTIDE SEQUENCE [LARGE SCALE GENOMIC DNA]</scope>
</reference>
<keyword evidence="2" id="KW-1185">Reference proteome</keyword>
<protein>
    <submittedName>
        <fullName evidence="1 3">Uncharacterized protein</fullName>
    </submittedName>
</protein>
<name>A0A182ED94_ONCOC</name>
<accession>A0A182ED94</accession>
<evidence type="ECO:0000313" key="3">
    <source>
        <dbReference type="WBParaSite" id="nOo.2.0.1.t06042-RA"/>
    </source>
</evidence>
<gene>
    <name evidence="1" type="ORF">NOO_LOCUS6042</name>
</gene>
<proteinExistence type="predicted"/>